<dbReference type="Proteomes" id="UP000000798">
    <property type="component" value="Chromosome"/>
</dbReference>
<name>O67930_AQUAE</name>
<evidence type="ECO:0000313" key="5">
    <source>
        <dbReference type="Proteomes" id="UP000000798"/>
    </source>
</evidence>
<dbReference type="PANTHER" id="PTHR43479">
    <property type="entry name" value="ACREF/ENVCD OPERON REPRESSOR-RELATED"/>
    <property type="match status" value="1"/>
</dbReference>
<dbReference type="PRINTS" id="PR00455">
    <property type="entry name" value="HTHTETR"/>
</dbReference>
<dbReference type="Pfam" id="PF00440">
    <property type="entry name" value="TetR_N"/>
    <property type="match status" value="1"/>
</dbReference>
<sequence length="192" mass="22067">MVKTRDKILKVGAEVIAHEGLRRFTAKNLASKIGISDAAIFKHFSSMEEIAEEIIRRYTNECILKTKEAVTLGKTPKEKLERILEGHIELLEKTKGIIPIICFEFSRSDKRSIKKRISEFLNEYAQMVMEVIEEGIKIGEFRDDVDVEETAYSIIGLLQAKAFQWFLRGKKGKIIKDPETIKKLILYGLLKH</sequence>
<dbReference type="GO" id="GO:0003677">
    <property type="term" value="F:DNA binding"/>
    <property type="evidence" value="ECO:0007669"/>
    <property type="project" value="UniProtKB-UniRule"/>
</dbReference>
<dbReference type="SUPFAM" id="SSF46689">
    <property type="entry name" value="Homeodomain-like"/>
    <property type="match status" value="1"/>
</dbReference>
<dbReference type="GO" id="GO:0032993">
    <property type="term" value="C:protein-DNA complex"/>
    <property type="evidence" value="ECO:0000318"/>
    <property type="project" value="GO_Central"/>
</dbReference>
<dbReference type="PANTHER" id="PTHR43479:SF20">
    <property type="entry name" value="HTH TETR-TYPE DOMAIN-CONTAINING PROTEIN"/>
    <property type="match status" value="1"/>
</dbReference>
<protein>
    <recommendedName>
        <fullName evidence="3">HTH tetR-type domain-containing protein</fullName>
    </recommendedName>
</protein>
<dbReference type="PIR" id="F70487">
    <property type="entry name" value="F70487"/>
</dbReference>
<dbReference type="RefSeq" id="WP_010881435.1">
    <property type="nucleotide sequence ID" value="NC_000918.1"/>
</dbReference>
<dbReference type="KEGG" id="aae:aq_2185"/>
<dbReference type="InterPro" id="IPR009057">
    <property type="entry name" value="Homeodomain-like_sf"/>
</dbReference>
<dbReference type="InterPro" id="IPR001647">
    <property type="entry name" value="HTH_TetR"/>
</dbReference>
<organism evidence="4 5">
    <name type="scientific">Aquifex aeolicus (strain VF5)</name>
    <dbReference type="NCBI Taxonomy" id="224324"/>
    <lineage>
        <taxon>Bacteria</taxon>
        <taxon>Pseudomonadati</taxon>
        <taxon>Aquificota</taxon>
        <taxon>Aquificia</taxon>
        <taxon>Aquificales</taxon>
        <taxon>Aquificaceae</taxon>
        <taxon>Aquifex</taxon>
    </lineage>
</organism>
<evidence type="ECO:0000256" key="2">
    <source>
        <dbReference type="PROSITE-ProRule" id="PRU00335"/>
    </source>
</evidence>
<dbReference type="InterPro" id="IPR013570">
    <property type="entry name" value="Tscrpt_reg_YsiA_C"/>
</dbReference>
<dbReference type="InParanoid" id="O67930"/>
<dbReference type="HOGENOM" id="CLU_069356_12_3_0"/>
<evidence type="ECO:0000313" key="4">
    <source>
        <dbReference type="EMBL" id="AAC07895.1"/>
    </source>
</evidence>
<dbReference type="EMBL" id="AE000657">
    <property type="protein sequence ID" value="AAC07895.1"/>
    <property type="molecule type" value="Genomic_DNA"/>
</dbReference>
<dbReference type="PROSITE" id="PS01081">
    <property type="entry name" value="HTH_TETR_1"/>
    <property type="match status" value="1"/>
</dbReference>
<feature type="DNA-binding region" description="H-T-H motif" evidence="2">
    <location>
        <begin position="25"/>
        <end position="44"/>
    </location>
</feature>
<feature type="domain" description="HTH tetR-type" evidence="3">
    <location>
        <begin position="2"/>
        <end position="62"/>
    </location>
</feature>
<proteinExistence type="predicted"/>
<dbReference type="Gene3D" id="1.10.10.60">
    <property type="entry name" value="Homeodomain-like"/>
    <property type="match status" value="1"/>
</dbReference>
<evidence type="ECO:0000259" key="3">
    <source>
        <dbReference type="PROSITE" id="PS50977"/>
    </source>
</evidence>
<evidence type="ECO:0000256" key="1">
    <source>
        <dbReference type="ARBA" id="ARBA00023125"/>
    </source>
</evidence>
<dbReference type="InterPro" id="IPR050624">
    <property type="entry name" value="HTH-type_Tx_Regulator"/>
</dbReference>
<dbReference type="GO" id="GO:0003700">
    <property type="term" value="F:DNA-binding transcription factor activity"/>
    <property type="evidence" value="ECO:0000318"/>
    <property type="project" value="GO_Central"/>
</dbReference>
<dbReference type="EnsemblBacteria" id="AAC07895">
    <property type="protein sequence ID" value="AAC07895"/>
    <property type="gene ID" value="aq_2185"/>
</dbReference>
<keyword evidence="5" id="KW-1185">Reference proteome</keyword>
<keyword evidence="1 2" id="KW-0238">DNA-binding</keyword>
<dbReference type="PROSITE" id="PS50977">
    <property type="entry name" value="HTH_TETR_2"/>
    <property type="match status" value="1"/>
</dbReference>
<gene>
    <name evidence="4" type="ordered locus">aq_2185</name>
</gene>
<reference evidence="4 5" key="1">
    <citation type="journal article" date="1998" name="Nature">
        <title>The complete genome of the hyperthermophilic bacterium Aquifex aeolicus.</title>
        <authorList>
            <person name="Deckert G."/>
            <person name="Warren P.V."/>
            <person name="Gaasterland T."/>
            <person name="Young W.G."/>
            <person name="Lenox A.L."/>
            <person name="Graham D.E."/>
            <person name="Overbeek R."/>
            <person name="Snead M.A."/>
            <person name="Keller M."/>
            <person name="Aujay M."/>
            <person name="Huber R."/>
            <person name="Feldman R.A."/>
            <person name="Short J.M."/>
            <person name="Olson G.J."/>
            <person name="Swanson R.V."/>
        </authorList>
    </citation>
    <scope>NUCLEOTIDE SEQUENCE [LARGE SCALE GENOMIC DNA]</scope>
    <source>
        <strain evidence="4 5">VF5</strain>
    </source>
</reference>
<dbReference type="eggNOG" id="COG1309">
    <property type="taxonomic scope" value="Bacteria"/>
</dbReference>
<accession>O67930</accession>
<dbReference type="OrthoDB" id="13453at2"/>
<dbReference type="InterPro" id="IPR036271">
    <property type="entry name" value="Tet_transcr_reg_TetR-rel_C_sf"/>
</dbReference>
<dbReference type="Pfam" id="PF08359">
    <property type="entry name" value="TetR_C_4"/>
    <property type="match status" value="1"/>
</dbReference>
<dbReference type="AlphaFoldDB" id="O67930"/>
<dbReference type="InterPro" id="IPR023772">
    <property type="entry name" value="DNA-bd_HTH_TetR-type_CS"/>
</dbReference>
<dbReference type="SUPFAM" id="SSF48498">
    <property type="entry name" value="Tetracyclin repressor-like, C-terminal domain"/>
    <property type="match status" value="1"/>
</dbReference>
<dbReference type="STRING" id="224324.aq_2185"/>
<dbReference type="Gene3D" id="1.10.357.10">
    <property type="entry name" value="Tetracycline Repressor, domain 2"/>
    <property type="match status" value="1"/>
</dbReference>